<name>A0A136WIA9_9FIRM</name>
<evidence type="ECO:0000256" key="5">
    <source>
        <dbReference type="ARBA" id="ARBA00022741"/>
    </source>
</evidence>
<evidence type="ECO:0000313" key="12">
    <source>
        <dbReference type="Proteomes" id="UP000070539"/>
    </source>
</evidence>
<feature type="binding site" evidence="9">
    <location>
        <begin position="66"/>
        <end position="67"/>
    </location>
    <ligand>
        <name>substrate</name>
    </ligand>
</feature>
<dbReference type="EMBL" id="LRVM01000001">
    <property type="protein sequence ID" value="KXL54120.1"/>
    <property type="molecule type" value="Genomic_DNA"/>
</dbReference>
<keyword evidence="7 9" id="KW-0067">ATP-binding</keyword>
<keyword evidence="4 9" id="KW-0808">Transferase</keyword>
<feature type="binding site" evidence="9">
    <location>
        <position position="180"/>
    </location>
    <ligand>
        <name>substrate</name>
    </ligand>
</feature>
<dbReference type="Gene3D" id="3.40.1160.10">
    <property type="entry name" value="Acetylglutamate kinase-like"/>
    <property type="match status" value="1"/>
</dbReference>
<dbReference type="AlphaFoldDB" id="A0A136WIA9"/>
<dbReference type="PANTHER" id="PTHR23342:SF0">
    <property type="entry name" value="N-ACETYLGLUTAMATE SYNTHASE, MITOCHONDRIAL"/>
    <property type="match status" value="1"/>
</dbReference>
<sequence length="285" mass="30235">MIADCNNIKAKVLTAALPYIQKYAGKTVVVKYGGNAMVHADLKKAVMSDIILLSLVGIHVVLVHGGGPEISGMLKKLDIPSRFVDGLRYTDEETAQVVQMVLAGKTNKDLVSLIGQLGGNAIGLCGIDGGMIKAKKIDGDYGFVGEITQINTDPITQAIQSGYIPVIATVGTDCKGQTYNINADTAAAEIASALKAESIITLTDIRGLMRDISDENSLIPVVKIDEVETLMNDGIISGGMIPKVKSLKKSVQSGVEKAVMIDGRIEHSILIEMFSDEGVGTMFIK</sequence>
<dbReference type="InterPro" id="IPR001048">
    <property type="entry name" value="Asp/Glu/Uridylate_kinase"/>
</dbReference>
<proteinExistence type="inferred from homology"/>
<gene>
    <name evidence="9 11" type="primary">argB</name>
    <name evidence="11" type="ORF">CLNEO_02170</name>
</gene>
<comment type="caution">
    <text evidence="11">The sequence shown here is derived from an EMBL/GenBank/DDBJ whole genome shotgun (WGS) entry which is preliminary data.</text>
</comment>
<accession>A0A136WIA9</accession>
<reference evidence="11 12" key="1">
    <citation type="submission" date="2016-01" db="EMBL/GenBank/DDBJ databases">
        <title>Genome sequence of Clostridium neopropionicum X4, DSM-3847.</title>
        <authorList>
            <person name="Poehlein A."/>
            <person name="Beck M.H."/>
            <person name="Bengelsdorf F.R."/>
            <person name="Daniel R."/>
            <person name="Duerre P."/>
        </authorList>
    </citation>
    <scope>NUCLEOTIDE SEQUENCE [LARGE SCALE GENOMIC DNA]</scope>
    <source>
        <strain evidence="11 12">DSM-3847</strain>
    </source>
</reference>
<evidence type="ECO:0000256" key="8">
    <source>
        <dbReference type="ARBA" id="ARBA00048141"/>
    </source>
</evidence>
<protein>
    <recommendedName>
        <fullName evidence="9">Acetylglutamate kinase</fullName>
        <ecNumber evidence="9">2.7.2.8</ecNumber>
    </recommendedName>
    <alternativeName>
        <fullName evidence="9">N-acetyl-L-glutamate 5-phosphotransferase</fullName>
    </alternativeName>
    <alternativeName>
        <fullName evidence="9">NAG kinase</fullName>
        <shortName evidence="9">NAGK</shortName>
    </alternativeName>
</protein>
<dbReference type="EC" id="2.7.2.8" evidence="9"/>
<organism evidence="11 12">
    <name type="scientific">Anaerotignum neopropionicum</name>
    <dbReference type="NCBI Taxonomy" id="36847"/>
    <lineage>
        <taxon>Bacteria</taxon>
        <taxon>Bacillati</taxon>
        <taxon>Bacillota</taxon>
        <taxon>Clostridia</taxon>
        <taxon>Lachnospirales</taxon>
        <taxon>Anaerotignaceae</taxon>
        <taxon>Anaerotignum</taxon>
    </lineage>
</organism>
<dbReference type="HAMAP" id="MF_00082">
    <property type="entry name" value="ArgB"/>
    <property type="match status" value="1"/>
</dbReference>
<dbReference type="InterPro" id="IPR036393">
    <property type="entry name" value="AceGlu_kinase-like_sf"/>
</dbReference>
<dbReference type="InterPro" id="IPR037528">
    <property type="entry name" value="ArgB"/>
</dbReference>
<feature type="site" description="Transition state stabilizer" evidence="9">
    <location>
        <position position="243"/>
    </location>
</feature>
<evidence type="ECO:0000256" key="2">
    <source>
        <dbReference type="ARBA" id="ARBA00022571"/>
    </source>
</evidence>
<dbReference type="FunFam" id="3.40.1160.10:FF:000004">
    <property type="entry name" value="Acetylglutamate kinase"/>
    <property type="match status" value="1"/>
</dbReference>
<comment type="catalytic activity">
    <reaction evidence="8 9">
        <text>N-acetyl-L-glutamate + ATP = N-acetyl-L-glutamyl 5-phosphate + ADP</text>
        <dbReference type="Rhea" id="RHEA:14629"/>
        <dbReference type="ChEBI" id="CHEBI:30616"/>
        <dbReference type="ChEBI" id="CHEBI:44337"/>
        <dbReference type="ChEBI" id="CHEBI:57936"/>
        <dbReference type="ChEBI" id="CHEBI:456216"/>
        <dbReference type="EC" id="2.7.2.8"/>
    </reaction>
</comment>
<dbReference type="InterPro" id="IPR004662">
    <property type="entry name" value="AcgluKinase_fam"/>
</dbReference>
<dbReference type="RefSeq" id="WP_066083615.1">
    <property type="nucleotide sequence ID" value="NZ_LRVM01000001.1"/>
</dbReference>
<keyword evidence="3 9" id="KW-0028">Amino-acid biosynthesis</keyword>
<evidence type="ECO:0000256" key="7">
    <source>
        <dbReference type="ARBA" id="ARBA00022840"/>
    </source>
</evidence>
<dbReference type="GO" id="GO:0003991">
    <property type="term" value="F:acetylglutamate kinase activity"/>
    <property type="evidence" value="ECO:0007669"/>
    <property type="project" value="UniProtKB-UniRule"/>
</dbReference>
<dbReference type="PATRIC" id="fig|36847.3.peg.269"/>
<dbReference type="Proteomes" id="UP000070539">
    <property type="component" value="Unassembled WGS sequence"/>
</dbReference>
<comment type="function">
    <text evidence="9">Catalyzes the ATP-dependent phosphorylation of N-acetyl-L-glutamate.</text>
</comment>
<dbReference type="GO" id="GO:0005737">
    <property type="term" value="C:cytoplasm"/>
    <property type="evidence" value="ECO:0007669"/>
    <property type="project" value="UniProtKB-SubCell"/>
</dbReference>
<evidence type="ECO:0000256" key="4">
    <source>
        <dbReference type="ARBA" id="ARBA00022679"/>
    </source>
</evidence>
<dbReference type="GO" id="GO:0005524">
    <property type="term" value="F:ATP binding"/>
    <property type="evidence" value="ECO:0007669"/>
    <property type="project" value="UniProtKB-UniRule"/>
</dbReference>
<dbReference type="NCBIfam" id="TIGR00761">
    <property type="entry name" value="argB"/>
    <property type="match status" value="1"/>
</dbReference>
<keyword evidence="12" id="KW-1185">Reference proteome</keyword>
<evidence type="ECO:0000313" key="11">
    <source>
        <dbReference type="EMBL" id="KXL54120.1"/>
    </source>
</evidence>
<keyword evidence="6 9" id="KW-0418">Kinase</keyword>
<dbReference type="PRINTS" id="PR00474">
    <property type="entry name" value="GLU5KINASE"/>
</dbReference>
<dbReference type="InterPro" id="IPR001057">
    <property type="entry name" value="Glu/AcGlu_kinase"/>
</dbReference>
<evidence type="ECO:0000256" key="1">
    <source>
        <dbReference type="ARBA" id="ARBA00004828"/>
    </source>
</evidence>
<feature type="domain" description="Aspartate/glutamate/uridylate kinase" evidence="10">
    <location>
        <begin position="26"/>
        <end position="261"/>
    </location>
</feature>
<dbReference type="STRING" id="36847.CLNEO_02170"/>
<evidence type="ECO:0000256" key="3">
    <source>
        <dbReference type="ARBA" id="ARBA00022605"/>
    </source>
</evidence>
<dbReference type="Pfam" id="PF00696">
    <property type="entry name" value="AA_kinase"/>
    <property type="match status" value="1"/>
</dbReference>
<dbReference type="UniPathway" id="UPA00068">
    <property type="reaction ID" value="UER00107"/>
</dbReference>
<keyword evidence="5 9" id="KW-0547">Nucleotide-binding</keyword>
<dbReference type="SUPFAM" id="SSF53633">
    <property type="entry name" value="Carbamate kinase-like"/>
    <property type="match status" value="1"/>
</dbReference>
<dbReference type="PIRSF" id="PIRSF000728">
    <property type="entry name" value="NAGK"/>
    <property type="match status" value="1"/>
</dbReference>
<evidence type="ECO:0000256" key="6">
    <source>
        <dbReference type="ARBA" id="ARBA00022777"/>
    </source>
</evidence>
<comment type="similarity">
    <text evidence="9">Belongs to the acetylglutamate kinase family. ArgB subfamily.</text>
</comment>
<dbReference type="PANTHER" id="PTHR23342">
    <property type="entry name" value="N-ACETYLGLUTAMATE SYNTHASE"/>
    <property type="match status" value="1"/>
</dbReference>
<comment type="pathway">
    <text evidence="1 9">Amino-acid biosynthesis; L-arginine biosynthesis; N(2)-acetyl-L-ornithine from L-glutamate: step 2/4.</text>
</comment>
<keyword evidence="9" id="KW-0963">Cytoplasm</keyword>
<feature type="binding site" evidence="9">
    <location>
        <position position="88"/>
    </location>
    <ligand>
        <name>substrate</name>
    </ligand>
</feature>
<feature type="site" description="Transition state stabilizer" evidence="9">
    <location>
        <position position="31"/>
    </location>
</feature>
<comment type="subcellular location">
    <subcellularLocation>
        <location evidence="9">Cytoplasm</location>
    </subcellularLocation>
</comment>
<dbReference type="InterPro" id="IPR041727">
    <property type="entry name" value="NAGK-C"/>
</dbReference>
<dbReference type="CDD" id="cd04250">
    <property type="entry name" value="AAK_NAGK-C"/>
    <property type="match status" value="1"/>
</dbReference>
<evidence type="ECO:0000256" key="9">
    <source>
        <dbReference type="HAMAP-Rule" id="MF_00082"/>
    </source>
</evidence>
<dbReference type="GO" id="GO:0042450">
    <property type="term" value="P:L-arginine biosynthetic process via ornithine"/>
    <property type="evidence" value="ECO:0007669"/>
    <property type="project" value="UniProtKB-UniRule"/>
</dbReference>
<keyword evidence="2 9" id="KW-0055">Arginine biosynthesis</keyword>
<evidence type="ECO:0000259" key="10">
    <source>
        <dbReference type="Pfam" id="PF00696"/>
    </source>
</evidence>